<dbReference type="Pfam" id="PF12698">
    <property type="entry name" value="ABC2_membrane_3"/>
    <property type="match status" value="1"/>
</dbReference>
<accession>A0A368MXD7</accession>
<dbReference type="GO" id="GO:0140359">
    <property type="term" value="F:ABC-type transporter activity"/>
    <property type="evidence" value="ECO:0007669"/>
    <property type="project" value="InterPro"/>
</dbReference>
<evidence type="ECO:0000259" key="9">
    <source>
        <dbReference type="PROSITE" id="PS51012"/>
    </source>
</evidence>
<evidence type="ECO:0000256" key="2">
    <source>
        <dbReference type="ARBA" id="ARBA00007783"/>
    </source>
</evidence>
<dbReference type="AlphaFoldDB" id="A0A368MXD7"/>
<protein>
    <submittedName>
        <fullName evidence="10">ABC transporter permease</fullName>
    </submittedName>
</protein>
<dbReference type="Proteomes" id="UP000252172">
    <property type="component" value="Unassembled WGS sequence"/>
</dbReference>
<dbReference type="EMBL" id="QPIE01000006">
    <property type="protein sequence ID" value="RCU42580.1"/>
    <property type="molecule type" value="Genomic_DNA"/>
</dbReference>
<dbReference type="PANTHER" id="PTHR30294">
    <property type="entry name" value="MEMBRANE COMPONENT OF ABC TRANSPORTER YHHJ-RELATED"/>
    <property type="match status" value="1"/>
</dbReference>
<keyword evidence="11" id="KW-1185">Reference proteome</keyword>
<feature type="domain" description="ABC transmembrane type-2" evidence="9">
    <location>
        <begin position="144"/>
        <end position="373"/>
    </location>
</feature>
<keyword evidence="6 8" id="KW-1133">Transmembrane helix</keyword>
<reference evidence="10 11" key="1">
    <citation type="submission" date="2018-07" db="EMBL/GenBank/DDBJ databases">
        <title>Chryseobacterium lacus sp. nov., isolated from lake water.</title>
        <authorList>
            <person name="Li C.-M."/>
        </authorList>
    </citation>
    <scope>NUCLEOTIDE SEQUENCE [LARGE SCALE GENOMIC DNA]</scope>
    <source>
        <strain evidence="10 11">YLOS41</strain>
    </source>
</reference>
<evidence type="ECO:0000313" key="11">
    <source>
        <dbReference type="Proteomes" id="UP000252172"/>
    </source>
</evidence>
<keyword evidence="7 8" id="KW-0472">Membrane</keyword>
<dbReference type="GO" id="GO:0005886">
    <property type="term" value="C:plasma membrane"/>
    <property type="evidence" value="ECO:0007669"/>
    <property type="project" value="UniProtKB-SubCell"/>
</dbReference>
<evidence type="ECO:0000256" key="3">
    <source>
        <dbReference type="ARBA" id="ARBA00022448"/>
    </source>
</evidence>
<keyword evidence="5 8" id="KW-0812">Transmembrane</keyword>
<dbReference type="InterPro" id="IPR013525">
    <property type="entry name" value="ABC2_TM"/>
</dbReference>
<dbReference type="PROSITE" id="PS51012">
    <property type="entry name" value="ABC_TM2"/>
    <property type="match status" value="1"/>
</dbReference>
<gene>
    <name evidence="10" type="ORF">DQ356_08870</name>
</gene>
<feature type="transmembrane region" description="Helical" evidence="8">
    <location>
        <begin position="182"/>
        <end position="204"/>
    </location>
</feature>
<proteinExistence type="inferred from homology"/>
<evidence type="ECO:0000256" key="6">
    <source>
        <dbReference type="ARBA" id="ARBA00022989"/>
    </source>
</evidence>
<feature type="transmembrane region" description="Helical" evidence="8">
    <location>
        <begin position="293"/>
        <end position="312"/>
    </location>
</feature>
<dbReference type="InterPro" id="IPR047817">
    <property type="entry name" value="ABC2_TM_bact-type"/>
</dbReference>
<feature type="transmembrane region" description="Helical" evidence="8">
    <location>
        <begin position="21"/>
        <end position="41"/>
    </location>
</feature>
<dbReference type="Gene3D" id="3.40.1710.10">
    <property type="entry name" value="abc type-2 transporter like domain"/>
    <property type="match status" value="1"/>
</dbReference>
<comment type="caution">
    <text evidence="10">The sequence shown here is derived from an EMBL/GenBank/DDBJ whole genome shotgun (WGS) entry which is preliminary data.</text>
</comment>
<organism evidence="10 11">
    <name type="scientific">Chryseobacterium lacus</name>
    <dbReference type="NCBI Taxonomy" id="2058346"/>
    <lineage>
        <taxon>Bacteria</taxon>
        <taxon>Pseudomonadati</taxon>
        <taxon>Bacteroidota</taxon>
        <taxon>Flavobacteriia</taxon>
        <taxon>Flavobacteriales</taxon>
        <taxon>Weeksellaceae</taxon>
        <taxon>Chryseobacterium group</taxon>
        <taxon>Chryseobacterium</taxon>
    </lineage>
</organism>
<feature type="transmembrane region" description="Helical" evidence="8">
    <location>
        <begin position="225"/>
        <end position="254"/>
    </location>
</feature>
<evidence type="ECO:0000256" key="1">
    <source>
        <dbReference type="ARBA" id="ARBA00004651"/>
    </source>
</evidence>
<keyword evidence="3" id="KW-0813">Transport</keyword>
<evidence type="ECO:0000313" key="10">
    <source>
        <dbReference type="EMBL" id="RCU42580.1"/>
    </source>
</evidence>
<evidence type="ECO:0000256" key="8">
    <source>
        <dbReference type="SAM" id="Phobius"/>
    </source>
</evidence>
<comment type="similarity">
    <text evidence="2">Belongs to the ABC-2 integral membrane protein family.</text>
</comment>
<dbReference type="PANTHER" id="PTHR30294:SF29">
    <property type="entry name" value="MULTIDRUG ABC TRANSPORTER PERMEASE YBHS-RELATED"/>
    <property type="match status" value="1"/>
</dbReference>
<keyword evidence="4" id="KW-1003">Cell membrane</keyword>
<dbReference type="InterPro" id="IPR051449">
    <property type="entry name" value="ABC-2_transporter_component"/>
</dbReference>
<dbReference type="OrthoDB" id="9808686at2"/>
<evidence type="ECO:0000256" key="7">
    <source>
        <dbReference type="ARBA" id="ARBA00023136"/>
    </source>
</evidence>
<comment type="subcellular location">
    <subcellularLocation>
        <location evidence="1">Cell membrane</location>
        <topology evidence="1">Multi-pass membrane protein</topology>
    </subcellularLocation>
</comment>
<name>A0A368MXD7_9FLAO</name>
<feature type="transmembrane region" description="Helical" evidence="8">
    <location>
        <begin position="348"/>
        <end position="368"/>
    </location>
</feature>
<sequence length="374" mass="42542">MFRTLSILIRKEFLQIFRNRAILAIIFVMPVMQLLVLPLAASYEIKDVKIAVVDHDKSTYSRELIRKVTASGYFKILEYGENYKTAYSAIESEKADLILEIPNNFEKNLVLENKEKVLVAINAINGTKAGLSGSYLAQILQDFNQQIQVKMMPQTETAKKTSGLEIVPKLRFNEQYNYRLSLVPGILAFLVTLIGGYLTALNIVEEKEIGTIEQINVSPIKKRDFILGKLIPFWILAMLAFTLGLAVTVFIYNIEMQGSILLLYTFIGVYLITLLGMGLLVSVYSETQQQSMFVVFFFMMIFILMSGLFTPIESMNEWAKIIAYANPVTYGVDAVRLIMLKNSGFRDVALHFSVISFMGFIMITWAVLRYRKIN</sequence>
<evidence type="ECO:0000256" key="4">
    <source>
        <dbReference type="ARBA" id="ARBA00022475"/>
    </source>
</evidence>
<feature type="transmembrane region" description="Helical" evidence="8">
    <location>
        <begin position="260"/>
        <end position="281"/>
    </location>
</feature>
<evidence type="ECO:0000256" key="5">
    <source>
        <dbReference type="ARBA" id="ARBA00022692"/>
    </source>
</evidence>